<dbReference type="OrthoDB" id="276498at2759"/>
<evidence type="ECO:0000256" key="5">
    <source>
        <dbReference type="ARBA" id="ARBA00022840"/>
    </source>
</evidence>
<evidence type="ECO:0000256" key="1">
    <source>
        <dbReference type="ARBA" id="ARBA00000185"/>
    </source>
</evidence>
<accession>A0A0D0ALZ0</accession>
<dbReference type="Gene3D" id="1.10.268.10">
    <property type="entry name" value="Topoisomerase, domain 3"/>
    <property type="match status" value="1"/>
</dbReference>
<gene>
    <name evidence="10" type="ORF">GYMLUDRAFT_181674</name>
</gene>
<dbReference type="SUPFAM" id="SSF56719">
    <property type="entry name" value="Type II DNA topoisomerase"/>
    <property type="match status" value="1"/>
</dbReference>
<dbReference type="AlphaFoldDB" id="A0A0D0ALZ0"/>
<dbReference type="GO" id="GO:0003918">
    <property type="term" value="F:DNA topoisomerase type II (double strand cut, ATP-hydrolyzing) activity"/>
    <property type="evidence" value="ECO:0007669"/>
    <property type="project" value="UniProtKB-EC"/>
</dbReference>
<dbReference type="PANTHER" id="PTHR10169">
    <property type="entry name" value="DNA TOPOISOMERASE/GYRASE"/>
    <property type="match status" value="1"/>
</dbReference>
<dbReference type="HOGENOM" id="CLU_174459_0_0_1"/>
<dbReference type="GO" id="GO:0000712">
    <property type="term" value="P:resolution of meiotic recombination intermediates"/>
    <property type="evidence" value="ECO:0007669"/>
    <property type="project" value="TreeGrafter"/>
</dbReference>
<keyword evidence="8" id="KW-0413">Isomerase</keyword>
<organism evidence="10 11">
    <name type="scientific">Collybiopsis luxurians FD-317 M1</name>
    <dbReference type="NCBI Taxonomy" id="944289"/>
    <lineage>
        <taxon>Eukaryota</taxon>
        <taxon>Fungi</taxon>
        <taxon>Dikarya</taxon>
        <taxon>Basidiomycota</taxon>
        <taxon>Agaricomycotina</taxon>
        <taxon>Agaricomycetes</taxon>
        <taxon>Agaricomycetidae</taxon>
        <taxon>Agaricales</taxon>
        <taxon>Marasmiineae</taxon>
        <taxon>Omphalotaceae</taxon>
        <taxon>Collybiopsis</taxon>
        <taxon>Collybiopsis luxurians</taxon>
    </lineage>
</organism>
<dbReference type="EMBL" id="KN834868">
    <property type="protein sequence ID" value="KIK51260.1"/>
    <property type="molecule type" value="Genomic_DNA"/>
</dbReference>
<protein>
    <recommendedName>
        <fullName evidence="3">DNA topoisomerase (ATP-hydrolyzing)</fullName>
        <ecNumber evidence="3">5.6.2.2</ecNumber>
    </recommendedName>
</protein>
<feature type="region of interest" description="Disordered" evidence="9">
    <location>
        <begin position="42"/>
        <end position="64"/>
    </location>
</feature>
<keyword evidence="11" id="KW-1185">Reference proteome</keyword>
<dbReference type="EC" id="5.6.2.2" evidence="3"/>
<evidence type="ECO:0000256" key="2">
    <source>
        <dbReference type="ARBA" id="ARBA00001946"/>
    </source>
</evidence>
<reference evidence="10 11" key="1">
    <citation type="submission" date="2014-04" db="EMBL/GenBank/DDBJ databases">
        <title>Evolutionary Origins and Diversification of the Mycorrhizal Mutualists.</title>
        <authorList>
            <consortium name="DOE Joint Genome Institute"/>
            <consortium name="Mycorrhizal Genomics Consortium"/>
            <person name="Kohler A."/>
            <person name="Kuo A."/>
            <person name="Nagy L.G."/>
            <person name="Floudas D."/>
            <person name="Copeland A."/>
            <person name="Barry K.W."/>
            <person name="Cichocki N."/>
            <person name="Veneault-Fourrey C."/>
            <person name="LaButti K."/>
            <person name="Lindquist E.A."/>
            <person name="Lipzen A."/>
            <person name="Lundell T."/>
            <person name="Morin E."/>
            <person name="Murat C."/>
            <person name="Riley R."/>
            <person name="Ohm R."/>
            <person name="Sun H."/>
            <person name="Tunlid A."/>
            <person name="Henrissat B."/>
            <person name="Grigoriev I.V."/>
            <person name="Hibbett D.S."/>
            <person name="Martin F."/>
        </authorList>
    </citation>
    <scope>NUCLEOTIDE SEQUENCE [LARGE SCALE GENOMIC DNA]</scope>
    <source>
        <strain evidence="10 11">FD-317 M1</strain>
    </source>
</reference>
<feature type="compositionally biased region" description="Acidic residues" evidence="9">
    <location>
        <begin position="47"/>
        <end position="58"/>
    </location>
</feature>
<proteinExistence type="predicted"/>
<keyword evidence="6" id="KW-0799">Topoisomerase</keyword>
<evidence type="ECO:0000313" key="11">
    <source>
        <dbReference type="Proteomes" id="UP000053593"/>
    </source>
</evidence>
<evidence type="ECO:0000256" key="8">
    <source>
        <dbReference type="ARBA" id="ARBA00023235"/>
    </source>
</evidence>
<dbReference type="InterPro" id="IPR013757">
    <property type="entry name" value="Topo_IIA_A_a_sf"/>
</dbReference>
<comment type="catalytic activity">
    <reaction evidence="1">
        <text>ATP-dependent breakage, passage and rejoining of double-stranded DNA.</text>
        <dbReference type="EC" id="5.6.2.2"/>
    </reaction>
</comment>
<dbReference type="GO" id="GO:0003677">
    <property type="term" value="F:DNA binding"/>
    <property type="evidence" value="ECO:0007669"/>
    <property type="project" value="UniProtKB-KW"/>
</dbReference>
<dbReference type="GO" id="GO:0000819">
    <property type="term" value="P:sister chromatid segregation"/>
    <property type="evidence" value="ECO:0007669"/>
    <property type="project" value="TreeGrafter"/>
</dbReference>
<keyword evidence="5" id="KW-0067">ATP-binding</keyword>
<evidence type="ECO:0000256" key="9">
    <source>
        <dbReference type="SAM" id="MobiDB-lite"/>
    </source>
</evidence>
<dbReference type="InterPro" id="IPR050634">
    <property type="entry name" value="DNA_Topoisomerase_II"/>
</dbReference>
<dbReference type="GO" id="GO:0005634">
    <property type="term" value="C:nucleus"/>
    <property type="evidence" value="ECO:0007669"/>
    <property type="project" value="TreeGrafter"/>
</dbReference>
<dbReference type="InterPro" id="IPR013760">
    <property type="entry name" value="Topo_IIA-like_dom_sf"/>
</dbReference>
<evidence type="ECO:0000256" key="3">
    <source>
        <dbReference type="ARBA" id="ARBA00012895"/>
    </source>
</evidence>
<evidence type="ECO:0000256" key="4">
    <source>
        <dbReference type="ARBA" id="ARBA00022741"/>
    </source>
</evidence>
<dbReference type="Proteomes" id="UP000053593">
    <property type="component" value="Unassembled WGS sequence"/>
</dbReference>
<name>A0A0D0ALZ0_9AGAR</name>
<evidence type="ECO:0000256" key="6">
    <source>
        <dbReference type="ARBA" id="ARBA00023029"/>
    </source>
</evidence>
<keyword evidence="4" id="KW-0547">Nucleotide-binding</keyword>
<feature type="non-terminal residue" evidence="10">
    <location>
        <position position="1"/>
    </location>
</feature>
<keyword evidence="7" id="KW-0238">DNA-binding</keyword>
<sequence>RFIQMIVDKKLSLNLRKKADIIMDLKAHKFVPIPKKAKVAATSNVAEAEDEDEEDDMGESTSTSDYDCLLNMPIYSLTKEKVTSFFLITVR</sequence>
<comment type="cofactor">
    <cofactor evidence="2">
        <name>Mg(2+)</name>
        <dbReference type="ChEBI" id="CHEBI:18420"/>
    </cofactor>
</comment>
<dbReference type="PANTHER" id="PTHR10169:SF38">
    <property type="entry name" value="DNA TOPOISOMERASE 2"/>
    <property type="match status" value="1"/>
</dbReference>
<dbReference type="GO" id="GO:0005524">
    <property type="term" value="F:ATP binding"/>
    <property type="evidence" value="ECO:0007669"/>
    <property type="project" value="UniProtKB-KW"/>
</dbReference>
<evidence type="ECO:0000256" key="7">
    <source>
        <dbReference type="ARBA" id="ARBA00023125"/>
    </source>
</evidence>
<evidence type="ECO:0000313" key="10">
    <source>
        <dbReference type="EMBL" id="KIK51260.1"/>
    </source>
</evidence>